<protein>
    <submittedName>
        <fullName evidence="1">Uncharacterized protein</fullName>
    </submittedName>
</protein>
<evidence type="ECO:0000313" key="1">
    <source>
        <dbReference type="EMBL" id="GAA0715992.1"/>
    </source>
</evidence>
<keyword evidence="2" id="KW-1185">Reference proteome</keyword>
<proteinExistence type="predicted"/>
<reference evidence="2" key="1">
    <citation type="journal article" date="2019" name="Int. J. Syst. Evol. Microbiol.">
        <title>The Global Catalogue of Microorganisms (GCM) 10K type strain sequencing project: providing services to taxonomists for standard genome sequencing and annotation.</title>
        <authorList>
            <consortium name="The Broad Institute Genomics Platform"/>
            <consortium name="The Broad Institute Genome Sequencing Center for Infectious Disease"/>
            <person name="Wu L."/>
            <person name="Ma J."/>
        </authorList>
    </citation>
    <scope>NUCLEOTIDE SEQUENCE [LARGE SCALE GENOMIC DNA]</scope>
    <source>
        <strain evidence="2">JCM 15421</strain>
    </source>
</reference>
<gene>
    <name evidence="1" type="ORF">GCM10009105_21970</name>
</gene>
<sequence length="62" mass="6745">MDHDANQTLRAVDDSRHDPIPETIADGLWLGGEAMVAPACINGLRAAERTSGDYVDPLWQVI</sequence>
<accession>A0ABP3TUS0</accession>
<evidence type="ECO:0000313" key="2">
    <source>
        <dbReference type="Proteomes" id="UP001501523"/>
    </source>
</evidence>
<dbReference type="EMBL" id="BAAAEU010000010">
    <property type="protein sequence ID" value="GAA0715992.1"/>
    <property type="molecule type" value="Genomic_DNA"/>
</dbReference>
<organism evidence="1 2">
    <name type="scientific">Dokdonella soli</name>
    <dbReference type="NCBI Taxonomy" id="529810"/>
    <lineage>
        <taxon>Bacteria</taxon>
        <taxon>Pseudomonadati</taxon>
        <taxon>Pseudomonadota</taxon>
        <taxon>Gammaproteobacteria</taxon>
        <taxon>Lysobacterales</taxon>
        <taxon>Rhodanobacteraceae</taxon>
        <taxon>Dokdonella</taxon>
    </lineage>
</organism>
<comment type="caution">
    <text evidence="1">The sequence shown here is derived from an EMBL/GenBank/DDBJ whole genome shotgun (WGS) entry which is preliminary data.</text>
</comment>
<dbReference type="Proteomes" id="UP001501523">
    <property type="component" value="Unassembled WGS sequence"/>
</dbReference>
<name>A0ABP3TUS0_9GAMM</name>
<dbReference type="RefSeq" id="WP_343790952.1">
    <property type="nucleotide sequence ID" value="NZ_BAAAEU010000010.1"/>
</dbReference>